<comment type="caution">
    <text evidence="3">The sequence shown here is derived from an EMBL/GenBank/DDBJ whole genome shotgun (WGS) entry which is preliminary data.</text>
</comment>
<sequence>MTGTTPRRRPSKAVYRRRRLVLIVGLLVIAAVVWLLIAQPWAGAATTSSEDKPPAKNTAESLPVPSSQATTGGTDTGAVEGAVVEGQTPTPGSTPTAQPCVASEITVEPVTSADTYAGDQQPQFTISLTNNGPDCTMNVGTSAQSFTVTSGDDIWWRSTDCQSEPSDMIVLIAAGQTVSSATALSWDRTRSAVGTCADGNRPMAPGGGASYHLSVEIGGIPSTEPKQFLLY</sequence>
<gene>
    <name evidence="3" type="ORF">RS82_00322</name>
</gene>
<protein>
    <recommendedName>
        <fullName evidence="5">DUF4232 domain-containing protein</fullName>
    </recommendedName>
</protein>
<keyword evidence="2" id="KW-0812">Transmembrane</keyword>
<dbReference type="PATRIC" id="fig|69370.6.peg.338"/>
<proteinExistence type="predicted"/>
<reference evidence="3 4" key="1">
    <citation type="submission" date="2015-02" db="EMBL/GenBank/DDBJ databases">
        <title>Draft genome sequences of ten Microbacterium spp. with emphasis on heavy metal contaminated environments.</title>
        <authorList>
            <person name="Corretto E."/>
        </authorList>
    </citation>
    <scope>NUCLEOTIDE SEQUENCE [LARGE SCALE GENOMIC DNA]</scope>
    <source>
        <strain evidence="3 4">DSM 8608</strain>
    </source>
</reference>
<keyword evidence="2" id="KW-1133">Transmembrane helix</keyword>
<dbReference type="RefSeq" id="WP_052676642.1">
    <property type="nucleotide sequence ID" value="NZ_JYJA01000019.1"/>
</dbReference>
<feature type="compositionally biased region" description="Polar residues" evidence="1">
    <location>
        <begin position="58"/>
        <end position="73"/>
    </location>
</feature>
<name>A0A0M2HKA3_MICTR</name>
<dbReference type="AlphaFoldDB" id="A0A0M2HKA3"/>
<dbReference type="EMBL" id="JYJA01000019">
    <property type="protein sequence ID" value="KJL45292.1"/>
    <property type="molecule type" value="Genomic_DNA"/>
</dbReference>
<organism evidence="3 4">
    <name type="scientific">Microbacterium trichothecenolyticum</name>
    <name type="common">Aureobacterium trichothecenolyticum</name>
    <dbReference type="NCBI Taxonomy" id="69370"/>
    <lineage>
        <taxon>Bacteria</taxon>
        <taxon>Bacillati</taxon>
        <taxon>Actinomycetota</taxon>
        <taxon>Actinomycetes</taxon>
        <taxon>Micrococcales</taxon>
        <taxon>Microbacteriaceae</taxon>
        <taxon>Microbacterium</taxon>
    </lineage>
</organism>
<accession>A0A0M2HKA3</accession>
<feature type="region of interest" description="Disordered" evidence="1">
    <location>
        <begin position="44"/>
        <end position="77"/>
    </location>
</feature>
<feature type="transmembrane region" description="Helical" evidence="2">
    <location>
        <begin position="20"/>
        <end position="42"/>
    </location>
</feature>
<dbReference type="Proteomes" id="UP000034098">
    <property type="component" value="Unassembled WGS sequence"/>
</dbReference>
<keyword evidence="2" id="KW-0472">Membrane</keyword>
<keyword evidence="4" id="KW-1185">Reference proteome</keyword>
<dbReference type="OrthoDB" id="5189092at2"/>
<evidence type="ECO:0000313" key="4">
    <source>
        <dbReference type="Proteomes" id="UP000034098"/>
    </source>
</evidence>
<evidence type="ECO:0000256" key="1">
    <source>
        <dbReference type="SAM" id="MobiDB-lite"/>
    </source>
</evidence>
<evidence type="ECO:0000313" key="3">
    <source>
        <dbReference type="EMBL" id="KJL45292.1"/>
    </source>
</evidence>
<evidence type="ECO:0008006" key="5">
    <source>
        <dbReference type="Google" id="ProtNLM"/>
    </source>
</evidence>
<evidence type="ECO:0000256" key="2">
    <source>
        <dbReference type="SAM" id="Phobius"/>
    </source>
</evidence>